<gene>
    <name evidence="1" type="ORF">D4764_10G0010530</name>
</gene>
<name>A0A5C6PKX6_9TELE</name>
<proteinExistence type="predicted"/>
<evidence type="ECO:0000313" key="2">
    <source>
        <dbReference type="Proteomes" id="UP000324091"/>
    </source>
</evidence>
<dbReference type="AlphaFoldDB" id="A0A5C6PKX6"/>
<sequence>MEVSFFAGIAGKKTESVESTVVVLKSQGGAHQRPRLVDKIIYNHKHRPCGSPAISLRQQLAAAEELSARHIETHTDSRVLKRGVPRPGSKNINPFIAKTKQLSG</sequence>
<keyword evidence="2" id="KW-1185">Reference proteome</keyword>
<reference evidence="1 2" key="1">
    <citation type="submission" date="2019-04" db="EMBL/GenBank/DDBJ databases">
        <title>Chromosome genome assembly for Takifugu flavidus.</title>
        <authorList>
            <person name="Xiao S."/>
        </authorList>
    </citation>
    <scope>NUCLEOTIDE SEQUENCE [LARGE SCALE GENOMIC DNA]</scope>
    <source>
        <strain evidence="1">HTHZ2018</strain>
        <tissue evidence="1">Muscle</tissue>
    </source>
</reference>
<organism evidence="1 2">
    <name type="scientific">Takifugu flavidus</name>
    <name type="common">sansaifugu</name>
    <dbReference type="NCBI Taxonomy" id="433684"/>
    <lineage>
        <taxon>Eukaryota</taxon>
        <taxon>Metazoa</taxon>
        <taxon>Chordata</taxon>
        <taxon>Craniata</taxon>
        <taxon>Vertebrata</taxon>
        <taxon>Euteleostomi</taxon>
        <taxon>Actinopterygii</taxon>
        <taxon>Neopterygii</taxon>
        <taxon>Teleostei</taxon>
        <taxon>Neoteleostei</taxon>
        <taxon>Acanthomorphata</taxon>
        <taxon>Eupercaria</taxon>
        <taxon>Tetraodontiformes</taxon>
        <taxon>Tetradontoidea</taxon>
        <taxon>Tetraodontidae</taxon>
        <taxon>Takifugu</taxon>
    </lineage>
</organism>
<comment type="caution">
    <text evidence="1">The sequence shown here is derived from an EMBL/GenBank/DDBJ whole genome shotgun (WGS) entry which is preliminary data.</text>
</comment>
<dbReference type="EMBL" id="RHFK02000002">
    <property type="protein sequence ID" value="TWW80023.1"/>
    <property type="molecule type" value="Genomic_DNA"/>
</dbReference>
<dbReference type="Proteomes" id="UP000324091">
    <property type="component" value="Chromosome 10"/>
</dbReference>
<accession>A0A5C6PKX6</accession>
<protein>
    <submittedName>
        <fullName evidence="1">Uncharacterized protein</fullName>
    </submittedName>
</protein>
<evidence type="ECO:0000313" key="1">
    <source>
        <dbReference type="EMBL" id="TWW80023.1"/>
    </source>
</evidence>